<gene>
    <name evidence="1" type="ORF">EUGRSUZ_D00244</name>
</gene>
<organism evidence="1">
    <name type="scientific">Eucalyptus grandis</name>
    <name type="common">Flooded gum</name>
    <dbReference type="NCBI Taxonomy" id="71139"/>
    <lineage>
        <taxon>Eukaryota</taxon>
        <taxon>Viridiplantae</taxon>
        <taxon>Streptophyta</taxon>
        <taxon>Embryophyta</taxon>
        <taxon>Tracheophyta</taxon>
        <taxon>Spermatophyta</taxon>
        <taxon>Magnoliopsida</taxon>
        <taxon>eudicotyledons</taxon>
        <taxon>Gunneridae</taxon>
        <taxon>Pentapetalae</taxon>
        <taxon>rosids</taxon>
        <taxon>malvids</taxon>
        <taxon>Myrtales</taxon>
        <taxon>Myrtaceae</taxon>
        <taxon>Myrtoideae</taxon>
        <taxon>Eucalypteae</taxon>
        <taxon>Eucalyptus</taxon>
    </lineage>
</organism>
<name>A0A059CBM7_EUCGR</name>
<dbReference type="EMBL" id="KK198756">
    <property type="protein sequence ID" value="KCW75853.1"/>
    <property type="molecule type" value="Genomic_DNA"/>
</dbReference>
<evidence type="ECO:0000313" key="1">
    <source>
        <dbReference type="EMBL" id="KCW75853.1"/>
    </source>
</evidence>
<sequence>MRRDLTPQNENEQLAQICSSNMICSSHTALSTSSRLHIIMLKLQLSHFFFPSRLYLKHFQGLLQAKSSYMTQFLL</sequence>
<accession>A0A059CBM7</accession>
<proteinExistence type="predicted"/>
<protein>
    <submittedName>
        <fullName evidence="1">Uncharacterized protein</fullName>
    </submittedName>
</protein>
<dbReference type="InParanoid" id="A0A059CBM7"/>
<reference evidence="1" key="1">
    <citation type="submission" date="2013-07" db="EMBL/GenBank/DDBJ databases">
        <title>The genome of Eucalyptus grandis.</title>
        <authorList>
            <person name="Schmutz J."/>
            <person name="Hayes R."/>
            <person name="Myburg A."/>
            <person name="Tuskan G."/>
            <person name="Grattapaglia D."/>
            <person name="Rokhsar D.S."/>
        </authorList>
    </citation>
    <scope>NUCLEOTIDE SEQUENCE</scope>
    <source>
        <tissue evidence="1">Leaf extractions</tissue>
    </source>
</reference>
<dbReference type="AlphaFoldDB" id="A0A059CBM7"/>
<dbReference type="Gramene" id="KCW75853">
    <property type="protein sequence ID" value="KCW75853"/>
    <property type="gene ID" value="EUGRSUZ_D00244"/>
</dbReference>